<evidence type="ECO:0000313" key="9">
    <source>
        <dbReference type="EMBL" id="CAD1839773.1"/>
    </source>
</evidence>
<dbReference type="InterPro" id="IPR044676">
    <property type="entry name" value="EOBI/EOBII-like_plant"/>
</dbReference>
<dbReference type="InterPro" id="IPR009057">
    <property type="entry name" value="Homeodomain-like_sf"/>
</dbReference>
<proteinExistence type="predicted"/>
<dbReference type="PROSITE" id="PS50090">
    <property type="entry name" value="MYB_LIKE"/>
    <property type="match status" value="1"/>
</dbReference>
<accession>A0A6V7Q9G2</accession>
<dbReference type="CDD" id="cd00167">
    <property type="entry name" value="SANT"/>
    <property type="match status" value="1"/>
</dbReference>
<evidence type="ECO:0000256" key="2">
    <source>
        <dbReference type="ARBA" id="ARBA00022737"/>
    </source>
</evidence>
<evidence type="ECO:0000259" key="8">
    <source>
        <dbReference type="PROSITE" id="PS51294"/>
    </source>
</evidence>
<reference evidence="9" key="1">
    <citation type="submission" date="2020-07" db="EMBL/GenBank/DDBJ databases">
        <authorList>
            <person name="Lin J."/>
        </authorList>
    </citation>
    <scope>NUCLEOTIDE SEQUENCE</scope>
</reference>
<dbReference type="SUPFAM" id="SSF46689">
    <property type="entry name" value="Homeodomain-like"/>
    <property type="match status" value="1"/>
</dbReference>
<name>A0A6V7Q9G2_ANACO</name>
<dbReference type="PANTHER" id="PTHR45675:SF125">
    <property type="entry name" value="MYB DNA-BINDING DOMAIN SUPERFAMILY PROTEIN-RELATED"/>
    <property type="match status" value="1"/>
</dbReference>
<organism evidence="9">
    <name type="scientific">Ananas comosus var. bracteatus</name>
    <name type="common">red pineapple</name>
    <dbReference type="NCBI Taxonomy" id="296719"/>
    <lineage>
        <taxon>Eukaryota</taxon>
        <taxon>Viridiplantae</taxon>
        <taxon>Streptophyta</taxon>
        <taxon>Embryophyta</taxon>
        <taxon>Tracheophyta</taxon>
        <taxon>Spermatophyta</taxon>
        <taxon>Magnoliopsida</taxon>
        <taxon>Liliopsida</taxon>
        <taxon>Poales</taxon>
        <taxon>Bromeliaceae</taxon>
        <taxon>Bromelioideae</taxon>
        <taxon>Ananas</taxon>
    </lineage>
</organism>
<evidence type="ECO:0000256" key="6">
    <source>
        <dbReference type="ARBA" id="ARBA00023242"/>
    </source>
</evidence>
<dbReference type="PROSITE" id="PS51294">
    <property type="entry name" value="HTH_MYB"/>
    <property type="match status" value="1"/>
</dbReference>
<keyword evidence="3" id="KW-0805">Transcription regulation</keyword>
<sequence length="111" mass="13080">MVAAREGNSRRGPWSEQEDLQLVRFVRLFGERRWDYLAKVSGLSRSGKSCRLRWVNYLHPSLKRGPMTPQEEELVIELHDKWGNRYGLKYFLSSIYKAEVVIDRANNIRPT</sequence>
<dbReference type="Gene3D" id="1.10.10.60">
    <property type="entry name" value="Homeodomain-like"/>
    <property type="match status" value="1"/>
</dbReference>
<dbReference type="GO" id="GO:0043565">
    <property type="term" value="F:sequence-specific DNA binding"/>
    <property type="evidence" value="ECO:0007669"/>
    <property type="project" value="InterPro"/>
</dbReference>
<dbReference type="SMART" id="SM00717">
    <property type="entry name" value="SANT"/>
    <property type="match status" value="2"/>
</dbReference>
<evidence type="ECO:0000256" key="1">
    <source>
        <dbReference type="ARBA" id="ARBA00004123"/>
    </source>
</evidence>
<feature type="domain" description="HTH myb-type" evidence="8">
    <location>
        <begin position="10"/>
        <end position="62"/>
    </location>
</feature>
<evidence type="ECO:0000259" key="7">
    <source>
        <dbReference type="PROSITE" id="PS50090"/>
    </source>
</evidence>
<protein>
    <submittedName>
        <fullName evidence="9">Uncharacterized protein</fullName>
    </submittedName>
</protein>
<evidence type="ECO:0000256" key="3">
    <source>
        <dbReference type="ARBA" id="ARBA00023015"/>
    </source>
</evidence>
<feature type="domain" description="Myb-like" evidence="7">
    <location>
        <begin position="6"/>
        <end position="58"/>
    </location>
</feature>
<keyword evidence="4" id="KW-0238">DNA-binding</keyword>
<dbReference type="Pfam" id="PF00249">
    <property type="entry name" value="Myb_DNA-binding"/>
    <property type="match status" value="1"/>
</dbReference>
<dbReference type="AlphaFoldDB" id="A0A6V7Q9G2"/>
<dbReference type="FunFam" id="1.10.10.60:FF:000011">
    <property type="entry name" value="Myb transcription factor"/>
    <property type="match status" value="1"/>
</dbReference>
<evidence type="ECO:0000256" key="4">
    <source>
        <dbReference type="ARBA" id="ARBA00023125"/>
    </source>
</evidence>
<keyword evidence="2" id="KW-0677">Repeat</keyword>
<dbReference type="GO" id="GO:0003700">
    <property type="term" value="F:DNA-binding transcription factor activity"/>
    <property type="evidence" value="ECO:0007669"/>
    <property type="project" value="InterPro"/>
</dbReference>
<dbReference type="InterPro" id="IPR001005">
    <property type="entry name" value="SANT/Myb"/>
</dbReference>
<dbReference type="EMBL" id="LR862134">
    <property type="protein sequence ID" value="CAD1839773.1"/>
    <property type="molecule type" value="Genomic_DNA"/>
</dbReference>
<keyword evidence="5" id="KW-0804">Transcription</keyword>
<dbReference type="PANTHER" id="PTHR45675">
    <property type="entry name" value="MYB TRANSCRIPTION FACTOR-RELATED-RELATED"/>
    <property type="match status" value="1"/>
</dbReference>
<gene>
    <name evidence="9" type="ORF">CB5_LOCUS22984</name>
</gene>
<keyword evidence="6" id="KW-0539">Nucleus</keyword>
<dbReference type="GO" id="GO:0005634">
    <property type="term" value="C:nucleus"/>
    <property type="evidence" value="ECO:0007669"/>
    <property type="project" value="UniProtKB-SubCell"/>
</dbReference>
<comment type="subcellular location">
    <subcellularLocation>
        <location evidence="1">Nucleus</location>
    </subcellularLocation>
</comment>
<evidence type="ECO:0000256" key="5">
    <source>
        <dbReference type="ARBA" id="ARBA00023163"/>
    </source>
</evidence>
<dbReference type="InterPro" id="IPR017930">
    <property type="entry name" value="Myb_dom"/>
</dbReference>